<reference evidence="2" key="1">
    <citation type="submission" date="2021-05" db="EMBL/GenBank/DDBJ databases">
        <title>Molecular characterization for Shewanella algae harboring chromosomal blaOXA-55-like strains isolated from clinical and environment sample.</title>
        <authorList>
            <person name="Ohama Y."/>
            <person name="Aoki K."/>
            <person name="Harada S."/>
            <person name="Moriya K."/>
            <person name="Ishii Y."/>
            <person name="Tateda K."/>
        </authorList>
    </citation>
    <scope>NUCLEOTIDE SEQUENCE</scope>
    <source>
        <strain evidence="2">JCM 11563</strain>
    </source>
</reference>
<organism evidence="2 3">
    <name type="scientific">Shewanella sairae</name>
    <dbReference type="NCBI Taxonomy" id="190310"/>
    <lineage>
        <taxon>Bacteria</taxon>
        <taxon>Pseudomonadati</taxon>
        <taxon>Pseudomonadota</taxon>
        <taxon>Gammaproteobacteria</taxon>
        <taxon>Alteromonadales</taxon>
        <taxon>Shewanellaceae</taxon>
        <taxon>Shewanella</taxon>
    </lineage>
</organism>
<dbReference type="EMBL" id="BPEY01000078">
    <property type="protein sequence ID" value="GIU50008.1"/>
    <property type="molecule type" value="Genomic_DNA"/>
</dbReference>
<proteinExistence type="predicted"/>
<evidence type="ECO:0000313" key="2">
    <source>
        <dbReference type="EMBL" id="GIU50008.1"/>
    </source>
</evidence>
<keyword evidence="1" id="KW-0732">Signal</keyword>
<feature type="chain" id="PRO_5046220271" description="DUF4156 domain-containing protein" evidence="1">
    <location>
        <begin position="19"/>
        <end position="142"/>
    </location>
</feature>
<keyword evidence="3" id="KW-1185">Reference proteome</keyword>
<evidence type="ECO:0008006" key="4">
    <source>
        <dbReference type="Google" id="ProtNLM"/>
    </source>
</evidence>
<dbReference type="Pfam" id="PF13698">
    <property type="entry name" value="DUF4156"/>
    <property type="match status" value="1"/>
</dbReference>
<dbReference type="RefSeq" id="WP_246616225.1">
    <property type="nucleotide sequence ID" value="NZ_BPEY01000078.1"/>
</dbReference>
<sequence length="142" mass="15207">MKLVKLATIALLCSSLTACITFPTAESNTVKVLWDDTDALLGCAHKGTVIGSQGHFYDYWLHADKDMVWGTLNEMRIKAAKLGADTIYLYKPLGFTGSVTMIANAYDCEAPVAATVVESTTDSTTDSVNVVKPTVNEALAAK</sequence>
<name>A0ABQ4PNG0_9GAMM</name>
<dbReference type="PROSITE" id="PS51257">
    <property type="entry name" value="PROKAR_LIPOPROTEIN"/>
    <property type="match status" value="1"/>
</dbReference>
<evidence type="ECO:0000313" key="3">
    <source>
        <dbReference type="Proteomes" id="UP000887104"/>
    </source>
</evidence>
<comment type="caution">
    <text evidence="2">The sequence shown here is derived from an EMBL/GenBank/DDBJ whole genome shotgun (WGS) entry which is preliminary data.</text>
</comment>
<dbReference type="InterPro" id="IPR025294">
    <property type="entry name" value="DUF4156"/>
</dbReference>
<evidence type="ECO:0000256" key="1">
    <source>
        <dbReference type="SAM" id="SignalP"/>
    </source>
</evidence>
<feature type="signal peptide" evidence="1">
    <location>
        <begin position="1"/>
        <end position="18"/>
    </location>
</feature>
<protein>
    <recommendedName>
        <fullName evidence="4">DUF4156 domain-containing protein</fullName>
    </recommendedName>
</protein>
<gene>
    <name evidence="2" type="ORF">TUM4438_34840</name>
</gene>
<accession>A0ABQ4PNG0</accession>
<dbReference type="Proteomes" id="UP000887104">
    <property type="component" value="Unassembled WGS sequence"/>
</dbReference>